<gene>
    <name evidence="2" type="ordered locus">IALB_1120</name>
</gene>
<keyword evidence="3" id="KW-1185">Reference proteome</keyword>
<dbReference type="Proteomes" id="UP000007394">
    <property type="component" value="Chromosome"/>
</dbReference>
<accession>I0AIM4</accession>
<dbReference type="STRING" id="945713.IALB_1120"/>
<protein>
    <submittedName>
        <fullName evidence="2">Uncharacterized protein</fullName>
    </submittedName>
</protein>
<evidence type="ECO:0000256" key="1">
    <source>
        <dbReference type="SAM" id="Phobius"/>
    </source>
</evidence>
<dbReference type="EMBL" id="CP003418">
    <property type="protein sequence ID" value="AFH48831.1"/>
    <property type="molecule type" value="Genomic_DNA"/>
</dbReference>
<keyword evidence="1" id="KW-0812">Transmembrane</keyword>
<keyword evidence="1" id="KW-1133">Transmembrane helix</keyword>
<reference evidence="2 3" key="1">
    <citation type="journal article" date="2012" name="Front. Microbiol.">
        <title>Complete genome of Ignavibacterium album, a metabolically versatile, flagellated, facultative anaerobe from the phylum Chlorobi.</title>
        <authorList>
            <person name="Liu Z."/>
            <person name="Frigaard N.-U."/>
            <person name="Vogl K."/>
            <person name="Iino T."/>
            <person name="Ohkuma M."/>
            <person name="Overmann J."/>
            <person name="Bryant D.A."/>
        </authorList>
    </citation>
    <scope>NUCLEOTIDE SEQUENCE [LARGE SCALE GENOMIC DNA]</scope>
    <source>
        <strain evidence="3">DSM 19864 / JCM 16511 / NBRC 101810 / Mat9-16</strain>
    </source>
</reference>
<name>I0AIM4_IGNAJ</name>
<keyword evidence="1" id="KW-0472">Membrane</keyword>
<organism evidence="2 3">
    <name type="scientific">Ignavibacterium album (strain DSM 19864 / JCM 16511 / NBRC 101810 / Mat9-16)</name>
    <dbReference type="NCBI Taxonomy" id="945713"/>
    <lineage>
        <taxon>Bacteria</taxon>
        <taxon>Pseudomonadati</taxon>
        <taxon>Ignavibacteriota</taxon>
        <taxon>Ignavibacteria</taxon>
        <taxon>Ignavibacteriales</taxon>
        <taxon>Ignavibacteriaceae</taxon>
        <taxon>Ignavibacterium</taxon>
    </lineage>
</organism>
<dbReference type="HOGENOM" id="CLU_2130088_0_0_10"/>
<feature type="transmembrane region" description="Helical" evidence="1">
    <location>
        <begin position="52"/>
        <end position="74"/>
    </location>
</feature>
<dbReference type="AlphaFoldDB" id="I0AIM4"/>
<proteinExistence type="predicted"/>
<evidence type="ECO:0000313" key="3">
    <source>
        <dbReference type="Proteomes" id="UP000007394"/>
    </source>
</evidence>
<evidence type="ECO:0000313" key="2">
    <source>
        <dbReference type="EMBL" id="AFH48831.1"/>
    </source>
</evidence>
<dbReference type="KEGG" id="ial:IALB_1120"/>
<sequence length="113" mass="13383">MIFAIVFVLVNNAFFIHSHILNKGRVLVHAHPFNSQEDSSHPLHKHKTKELLYLNFIFYLFSSALISLFVYYFFKTAKYEILSIIIRPKLFYFLKTNSPRSPPFLLAKSILYR</sequence>